<gene>
    <name evidence="2" type="ORF">FEM01_17400</name>
</gene>
<reference evidence="2 3" key="1">
    <citation type="submission" date="2019-05" db="EMBL/GenBank/DDBJ databases">
        <title>Pseudomonas sp. SC006 isolated from lettuce that can produce HBGAs.</title>
        <authorList>
            <person name="Wang D."/>
            <person name="Liao N."/>
            <person name="Liu D."/>
            <person name="Zhang Z."/>
            <person name="Zou S."/>
        </authorList>
    </citation>
    <scope>NUCLEOTIDE SEQUENCE [LARGE SCALE GENOMIC DNA]</scope>
    <source>
        <strain evidence="2 3">SC006</strain>
    </source>
</reference>
<dbReference type="AlphaFoldDB" id="A0A5R8YXC4"/>
<dbReference type="Proteomes" id="UP000309819">
    <property type="component" value="Unassembled WGS sequence"/>
</dbReference>
<protein>
    <submittedName>
        <fullName evidence="2">Uncharacterized protein</fullName>
    </submittedName>
</protein>
<feature type="chain" id="PRO_5024334878" evidence="1">
    <location>
        <begin position="25"/>
        <end position="208"/>
    </location>
</feature>
<evidence type="ECO:0000313" key="2">
    <source>
        <dbReference type="EMBL" id="TLP57386.1"/>
    </source>
</evidence>
<keyword evidence="3" id="KW-1185">Reference proteome</keyword>
<keyword evidence="1" id="KW-0732">Signal</keyword>
<dbReference type="RefSeq" id="WP_138220720.1">
    <property type="nucleotide sequence ID" value="NZ_VAUO01000008.1"/>
</dbReference>
<evidence type="ECO:0000256" key="1">
    <source>
        <dbReference type="SAM" id="SignalP"/>
    </source>
</evidence>
<evidence type="ECO:0000313" key="3">
    <source>
        <dbReference type="Proteomes" id="UP000309819"/>
    </source>
</evidence>
<organism evidence="2 3">
    <name type="scientific">Pseudomonas mosselii</name>
    <dbReference type="NCBI Taxonomy" id="78327"/>
    <lineage>
        <taxon>Bacteria</taxon>
        <taxon>Pseudomonadati</taxon>
        <taxon>Pseudomonadota</taxon>
        <taxon>Gammaproteobacteria</taxon>
        <taxon>Pseudomonadales</taxon>
        <taxon>Pseudomonadaceae</taxon>
        <taxon>Pseudomonas</taxon>
    </lineage>
</organism>
<feature type="signal peptide" evidence="1">
    <location>
        <begin position="1"/>
        <end position="24"/>
    </location>
</feature>
<dbReference type="OrthoDB" id="5951339at2"/>
<dbReference type="SUPFAM" id="SSF55486">
    <property type="entry name" value="Metalloproteases ('zincins'), catalytic domain"/>
    <property type="match status" value="1"/>
</dbReference>
<comment type="caution">
    <text evidence="2">The sequence shown here is derived from an EMBL/GenBank/DDBJ whole genome shotgun (WGS) entry which is preliminary data.</text>
</comment>
<proteinExistence type="predicted"/>
<name>A0A5R8YXC4_9PSED</name>
<sequence length="208" mass="23792">MKKNYLLSILFGLSLCLQLPSASAARSLVVTVYLHDDLSDIADAQLHHDYFQHWLDEMHTFTKHPVELIFRRNVPGITDIAYHGLPSTEILQAFTREIGDLISNRIFSFMDKHLLMTRDSYDHSGLNYKAGLAYMKGTTAIASIATYSAPAHEIGHMLSATHEDAELKFNGWICETYTHPRIPARSHCYRYSDQNRANISEYLKYNSH</sequence>
<accession>A0A5R8YXC4</accession>
<dbReference type="EMBL" id="VAUO01000008">
    <property type="protein sequence ID" value="TLP57386.1"/>
    <property type="molecule type" value="Genomic_DNA"/>
</dbReference>